<protein>
    <submittedName>
        <fullName evidence="4">D-alanyl-D-alanine carboxypeptidase/D-alanyl-D-alanine-endopeptidase (Penicillin-binding protein 4)</fullName>
    </submittedName>
</protein>
<proteinExistence type="inferred from homology"/>
<feature type="signal peptide" evidence="3">
    <location>
        <begin position="1"/>
        <end position="21"/>
    </location>
</feature>
<comment type="caution">
    <text evidence="4">The sequence shown here is derived from an EMBL/GenBank/DDBJ whole genome shotgun (WGS) entry which is preliminary data.</text>
</comment>
<dbReference type="PANTHER" id="PTHR30023">
    <property type="entry name" value="D-ALANYL-D-ALANINE CARBOXYPEPTIDASE"/>
    <property type="match status" value="1"/>
</dbReference>
<dbReference type="Proteomes" id="UP000245697">
    <property type="component" value="Unassembled WGS sequence"/>
</dbReference>
<dbReference type="OrthoDB" id="9802627at2"/>
<dbReference type="RefSeq" id="WP_109602032.1">
    <property type="nucleotide sequence ID" value="NZ_BONA01000085.1"/>
</dbReference>
<accession>A0A316EMW6</accession>
<dbReference type="InterPro" id="IPR012338">
    <property type="entry name" value="Beta-lactam/transpept-like"/>
</dbReference>
<dbReference type="PANTHER" id="PTHR30023:SF0">
    <property type="entry name" value="PENICILLIN-SENSITIVE CARBOXYPEPTIDASE A"/>
    <property type="match status" value="1"/>
</dbReference>
<keyword evidence="5" id="KW-1185">Reference proteome</keyword>
<dbReference type="SUPFAM" id="SSF56601">
    <property type="entry name" value="beta-lactamase/transpeptidase-like"/>
    <property type="match status" value="1"/>
</dbReference>
<keyword evidence="2" id="KW-0378">Hydrolase</keyword>
<feature type="chain" id="PRO_5016429505" evidence="3">
    <location>
        <begin position="22"/>
        <end position="519"/>
    </location>
</feature>
<dbReference type="InterPro" id="IPR000667">
    <property type="entry name" value="Peptidase_S13"/>
</dbReference>
<evidence type="ECO:0000256" key="1">
    <source>
        <dbReference type="ARBA" id="ARBA00006096"/>
    </source>
</evidence>
<dbReference type="Gene3D" id="3.40.710.10">
    <property type="entry name" value="DD-peptidase/beta-lactamase superfamily"/>
    <property type="match status" value="2"/>
</dbReference>
<evidence type="ECO:0000313" key="4">
    <source>
        <dbReference type="EMBL" id="PWK32091.1"/>
    </source>
</evidence>
<name>A0A316EMW6_9ACTN</name>
<gene>
    <name evidence="4" type="ORF">BC793_13187</name>
</gene>
<evidence type="ECO:0000256" key="3">
    <source>
        <dbReference type="SAM" id="SignalP"/>
    </source>
</evidence>
<reference evidence="4 5" key="1">
    <citation type="submission" date="2018-05" db="EMBL/GenBank/DDBJ databases">
        <title>Genomic Encyclopedia of Archaeal and Bacterial Type Strains, Phase II (KMG-II): from individual species to whole genera.</title>
        <authorList>
            <person name="Goeker M."/>
        </authorList>
    </citation>
    <scope>NUCLEOTIDE SEQUENCE [LARGE SCALE GENOMIC DNA]</scope>
    <source>
        <strain evidence="4 5">DSM 45184</strain>
    </source>
</reference>
<keyword evidence="4" id="KW-0121">Carboxypeptidase</keyword>
<evidence type="ECO:0000313" key="5">
    <source>
        <dbReference type="Proteomes" id="UP000245697"/>
    </source>
</evidence>
<evidence type="ECO:0000256" key="2">
    <source>
        <dbReference type="ARBA" id="ARBA00022801"/>
    </source>
</evidence>
<keyword evidence="3" id="KW-0732">Signal</keyword>
<dbReference type="GO" id="GO:0004185">
    <property type="term" value="F:serine-type carboxypeptidase activity"/>
    <property type="evidence" value="ECO:0007669"/>
    <property type="project" value="InterPro"/>
</dbReference>
<comment type="similarity">
    <text evidence="1">Belongs to the peptidase S13 family.</text>
</comment>
<organism evidence="4 5">
    <name type="scientific">Actinoplanes xinjiangensis</name>
    <dbReference type="NCBI Taxonomy" id="512350"/>
    <lineage>
        <taxon>Bacteria</taxon>
        <taxon>Bacillati</taxon>
        <taxon>Actinomycetota</taxon>
        <taxon>Actinomycetes</taxon>
        <taxon>Micromonosporales</taxon>
        <taxon>Micromonosporaceae</taxon>
        <taxon>Actinoplanes</taxon>
    </lineage>
</organism>
<dbReference type="GO" id="GO:0006508">
    <property type="term" value="P:proteolysis"/>
    <property type="evidence" value="ECO:0007669"/>
    <property type="project" value="InterPro"/>
</dbReference>
<keyword evidence="4" id="KW-0645">Protease</keyword>
<dbReference type="Pfam" id="PF02113">
    <property type="entry name" value="Peptidase_S13"/>
    <property type="match status" value="1"/>
</dbReference>
<dbReference type="AlphaFoldDB" id="A0A316EMW6"/>
<dbReference type="GO" id="GO:0000270">
    <property type="term" value="P:peptidoglycan metabolic process"/>
    <property type="evidence" value="ECO:0007669"/>
    <property type="project" value="TreeGrafter"/>
</dbReference>
<dbReference type="PRINTS" id="PR00922">
    <property type="entry name" value="DADACBPTASE3"/>
</dbReference>
<dbReference type="NCBIfam" id="TIGR00666">
    <property type="entry name" value="PBP4"/>
    <property type="match status" value="1"/>
</dbReference>
<dbReference type="EMBL" id="QGGR01000031">
    <property type="protein sequence ID" value="PWK32091.1"/>
    <property type="molecule type" value="Genomic_DNA"/>
</dbReference>
<sequence>MRAVAVILTGLLLALPVPAAAATVPADPLTAELDRIFADRRLAGATVAVDVREASGGRVVYQRDPGLRVLPASNQKLLTAVAALEVLGAGHRFRTTVHARGRDLHLRGQGDPTLTYERIDQLAAAVARGRTKRYTRLIVDDTWFDRVPLGLDWSWQDEPYGFTAPLSALTFAATARFDTAAVEIRYHGVAGRPPTIRMWPPTDTVQLVNRAVTLGRGDTVEAVRAHGTATATVSGAVGAGRSGTALVSVPDPAATTAGLFRAALRRHGVTVSGRTSRGTVPTDARPLAAQVSKPLVEILPPFLKLSNNGIAEALVKTMSRAADPASPGSWPTGLAAATRALGRLGVDTRLLTMGDGSGLSRRNWLTARQVTTVLEKAQGRPWFPAFRAALPVAGDPDPMVGGTLRNRMRGTPAAGNVRAKTGTLSGVNALSGYATGPDGRHLLFALLVNASVDSAAPLLDEAAVALTTTPTTASTTPTTGSTTSAAVSTVSAARAGVSVTRSSVSGAGPLCLGRGLPCS</sequence>
<dbReference type="Gene3D" id="3.50.80.20">
    <property type="entry name" value="D-Ala-D-Ala carboxypeptidase C, peptidase S13"/>
    <property type="match status" value="1"/>
</dbReference>